<gene>
    <name evidence="3" type="ORF">SAMN05444171_1182</name>
</gene>
<dbReference type="OrthoDB" id="9933351at2"/>
<organism evidence="3 4">
    <name type="scientific">Bradyrhizobium lablabi</name>
    <dbReference type="NCBI Taxonomy" id="722472"/>
    <lineage>
        <taxon>Bacteria</taxon>
        <taxon>Pseudomonadati</taxon>
        <taxon>Pseudomonadota</taxon>
        <taxon>Alphaproteobacteria</taxon>
        <taxon>Hyphomicrobiales</taxon>
        <taxon>Nitrobacteraceae</taxon>
        <taxon>Bradyrhizobium</taxon>
    </lineage>
</organism>
<evidence type="ECO:0000256" key="1">
    <source>
        <dbReference type="SAM" id="Phobius"/>
    </source>
</evidence>
<keyword evidence="2" id="KW-0732">Signal</keyword>
<name>A0A1H4RQ18_9BRAD</name>
<evidence type="ECO:0000256" key="2">
    <source>
        <dbReference type="SAM" id="SignalP"/>
    </source>
</evidence>
<proteinExistence type="predicted"/>
<feature type="transmembrane region" description="Helical" evidence="1">
    <location>
        <begin position="222"/>
        <end position="240"/>
    </location>
</feature>
<keyword evidence="1" id="KW-1133">Transmembrane helix</keyword>
<dbReference type="Proteomes" id="UP000183208">
    <property type="component" value="Unassembled WGS sequence"/>
</dbReference>
<accession>A0A1H4RQ18</accession>
<evidence type="ECO:0000313" key="4">
    <source>
        <dbReference type="Proteomes" id="UP000183208"/>
    </source>
</evidence>
<sequence length="251" mass="26280">MARYIIAAGVVFSVLSCSPAFASLVYDSHVDVGALGFGNVHSLLTVQAKNSDHGVESGVVSIVGGVITKGGAIASANVHDSNGITNAGGQEVNPFGDNQKFGIPTLSSLHWSGASQVQILFNPNESDNHINVRDITLKFYNGNTVIAAIDGQQNFLGLPDDHGHGNGGFVFDVDGPEQTYLNNTVFNQVGFGNFRIALEATLGDADGGPESFSAIAGSVPEVSTWAMMLLGFVGLSFMSYRRKSKQALVTA</sequence>
<keyword evidence="1" id="KW-0812">Transmembrane</keyword>
<feature type="signal peptide" evidence="2">
    <location>
        <begin position="1"/>
        <end position="22"/>
    </location>
</feature>
<dbReference type="PROSITE" id="PS51257">
    <property type="entry name" value="PROKAR_LIPOPROTEIN"/>
    <property type="match status" value="1"/>
</dbReference>
<protein>
    <submittedName>
        <fullName evidence="3">PEP-CTERM protein-sorting domain-containing protein</fullName>
    </submittedName>
</protein>
<dbReference type="AlphaFoldDB" id="A0A1H4RQ18"/>
<evidence type="ECO:0000313" key="3">
    <source>
        <dbReference type="EMBL" id="SEC33983.1"/>
    </source>
</evidence>
<dbReference type="EMBL" id="FNTI01000001">
    <property type="protein sequence ID" value="SEC33983.1"/>
    <property type="molecule type" value="Genomic_DNA"/>
</dbReference>
<dbReference type="RefSeq" id="WP_074816737.1">
    <property type="nucleotide sequence ID" value="NZ_FNTI01000001.1"/>
</dbReference>
<reference evidence="3 4" key="1">
    <citation type="submission" date="2016-10" db="EMBL/GenBank/DDBJ databases">
        <authorList>
            <person name="de Groot N.N."/>
        </authorList>
    </citation>
    <scope>NUCLEOTIDE SEQUENCE [LARGE SCALE GENOMIC DNA]</scope>
    <source>
        <strain evidence="3 4">GAS522</strain>
    </source>
</reference>
<keyword evidence="1" id="KW-0472">Membrane</keyword>
<feature type="chain" id="PRO_5010357405" evidence="2">
    <location>
        <begin position="23"/>
        <end position="251"/>
    </location>
</feature>